<dbReference type="STRING" id="1884261.A0A5C3Q3Y5"/>
<evidence type="ECO:0000313" key="1">
    <source>
        <dbReference type="EMBL" id="TFK96672.1"/>
    </source>
</evidence>
<organism evidence="1 2">
    <name type="scientific">Pterulicium gracile</name>
    <dbReference type="NCBI Taxonomy" id="1884261"/>
    <lineage>
        <taxon>Eukaryota</taxon>
        <taxon>Fungi</taxon>
        <taxon>Dikarya</taxon>
        <taxon>Basidiomycota</taxon>
        <taxon>Agaricomycotina</taxon>
        <taxon>Agaricomycetes</taxon>
        <taxon>Agaricomycetidae</taxon>
        <taxon>Agaricales</taxon>
        <taxon>Pleurotineae</taxon>
        <taxon>Pterulaceae</taxon>
        <taxon>Pterulicium</taxon>
    </lineage>
</organism>
<sequence>MKDKEVRKAMQDLGHQTQLTYTEVASLFPPSQQGAGEENCAASSMAISEVFGLEDTMHRLVGGDVNSLGNVLTLAKSLRNLLDDCVFWLEEIDAEPNTYETISHFEFLDRCSPAPRPRIAFAVDPTLLPTQEERDKLPLPDRGLMAIRAACARVAYMSGAAEHRERILREEEIVDTLAEGGSYASLLSSLSDHRAPTSAVATYSPIFSSRNIADAMKSGVSSMPPPFA</sequence>
<evidence type="ECO:0008006" key="3">
    <source>
        <dbReference type="Google" id="ProtNLM"/>
    </source>
</evidence>
<accession>A0A5C3Q3Y5</accession>
<keyword evidence="2" id="KW-1185">Reference proteome</keyword>
<name>A0A5C3Q3Y5_9AGAR</name>
<reference evidence="1 2" key="1">
    <citation type="journal article" date="2019" name="Nat. Ecol. Evol.">
        <title>Megaphylogeny resolves global patterns of mushroom evolution.</title>
        <authorList>
            <person name="Varga T."/>
            <person name="Krizsan K."/>
            <person name="Foldi C."/>
            <person name="Dima B."/>
            <person name="Sanchez-Garcia M."/>
            <person name="Sanchez-Ramirez S."/>
            <person name="Szollosi G.J."/>
            <person name="Szarkandi J.G."/>
            <person name="Papp V."/>
            <person name="Albert L."/>
            <person name="Andreopoulos W."/>
            <person name="Angelini C."/>
            <person name="Antonin V."/>
            <person name="Barry K.W."/>
            <person name="Bougher N.L."/>
            <person name="Buchanan P."/>
            <person name="Buyck B."/>
            <person name="Bense V."/>
            <person name="Catcheside P."/>
            <person name="Chovatia M."/>
            <person name="Cooper J."/>
            <person name="Damon W."/>
            <person name="Desjardin D."/>
            <person name="Finy P."/>
            <person name="Geml J."/>
            <person name="Haridas S."/>
            <person name="Hughes K."/>
            <person name="Justo A."/>
            <person name="Karasinski D."/>
            <person name="Kautmanova I."/>
            <person name="Kiss B."/>
            <person name="Kocsube S."/>
            <person name="Kotiranta H."/>
            <person name="LaButti K.M."/>
            <person name="Lechner B.E."/>
            <person name="Liimatainen K."/>
            <person name="Lipzen A."/>
            <person name="Lukacs Z."/>
            <person name="Mihaltcheva S."/>
            <person name="Morgado L.N."/>
            <person name="Niskanen T."/>
            <person name="Noordeloos M.E."/>
            <person name="Ohm R.A."/>
            <person name="Ortiz-Santana B."/>
            <person name="Ovrebo C."/>
            <person name="Racz N."/>
            <person name="Riley R."/>
            <person name="Savchenko A."/>
            <person name="Shiryaev A."/>
            <person name="Soop K."/>
            <person name="Spirin V."/>
            <person name="Szebenyi C."/>
            <person name="Tomsovsky M."/>
            <person name="Tulloss R.E."/>
            <person name="Uehling J."/>
            <person name="Grigoriev I.V."/>
            <person name="Vagvolgyi C."/>
            <person name="Papp T."/>
            <person name="Martin F.M."/>
            <person name="Miettinen O."/>
            <person name="Hibbett D.S."/>
            <person name="Nagy L.G."/>
        </authorList>
    </citation>
    <scope>NUCLEOTIDE SEQUENCE [LARGE SCALE GENOMIC DNA]</scope>
    <source>
        <strain evidence="1 2">CBS 309.79</strain>
    </source>
</reference>
<proteinExistence type="predicted"/>
<gene>
    <name evidence="1" type="ORF">BDV98DRAFT_575672</name>
</gene>
<dbReference type="OrthoDB" id="2104739at2759"/>
<dbReference type="AlphaFoldDB" id="A0A5C3Q3Y5"/>
<evidence type="ECO:0000313" key="2">
    <source>
        <dbReference type="Proteomes" id="UP000305067"/>
    </source>
</evidence>
<protein>
    <recommendedName>
        <fullName evidence="3">HNH nuclease domain-containing protein</fullName>
    </recommendedName>
</protein>
<dbReference type="EMBL" id="ML178856">
    <property type="protein sequence ID" value="TFK96672.1"/>
    <property type="molecule type" value="Genomic_DNA"/>
</dbReference>
<dbReference type="Proteomes" id="UP000305067">
    <property type="component" value="Unassembled WGS sequence"/>
</dbReference>